<dbReference type="RefSeq" id="WP_330197645.1">
    <property type="nucleotide sequence ID" value="NZ_JAZDRP010000001.1"/>
</dbReference>
<evidence type="ECO:0000256" key="1">
    <source>
        <dbReference type="SAM" id="Phobius"/>
    </source>
</evidence>
<keyword evidence="1" id="KW-1133">Transmembrane helix</keyword>
<dbReference type="PANTHER" id="PTHR31876:SF26">
    <property type="entry name" value="PROTEIN LIKE COV 2"/>
    <property type="match status" value="1"/>
</dbReference>
<keyword evidence="3" id="KW-1185">Reference proteome</keyword>
<feature type="transmembrane region" description="Helical" evidence="1">
    <location>
        <begin position="9"/>
        <end position="30"/>
    </location>
</feature>
<keyword evidence="1" id="KW-0812">Transmembrane</keyword>
<sequence length="222" mass="24221">MFRWLRNSLLTGIVVALPVTVTVWLIYTFVNFVDRVIKPLIPEQYNPETYLPFALPGLGVVVAVVGLTLLGALAANFFGRSLIGIGERLLNSVPLVRNVYGAVKQIAETVFSSRQQSFQEVVLVEFPTKGSYAVGFVTADARGEIQDDVSEDAIGVFVPTTPNPTSGFLLYTPRSRVMPLSMSVEEAAKMIISFGLVTPEGLARADMPDEVKKAIKKSEKPD</sequence>
<reference evidence="2 3" key="1">
    <citation type="submission" date="2024-01" db="EMBL/GenBank/DDBJ databases">
        <title>Hyphobacterium bacterium isolated from marine sediment.</title>
        <authorList>
            <person name="Zhao S."/>
        </authorList>
    </citation>
    <scope>NUCLEOTIDE SEQUENCE [LARGE SCALE GENOMIC DNA]</scope>
    <source>
        <strain evidence="3">HN65</strain>
    </source>
</reference>
<gene>
    <name evidence="2" type="ORF">V0U79_01270</name>
</gene>
<dbReference type="InterPro" id="IPR007462">
    <property type="entry name" value="COV1-like"/>
</dbReference>
<evidence type="ECO:0000313" key="3">
    <source>
        <dbReference type="Proteomes" id="UP001354971"/>
    </source>
</evidence>
<evidence type="ECO:0000313" key="2">
    <source>
        <dbReference type="EMBL" id="MEE2524981.1"/>
    </source>
</evidence>
<protein>
    <submittedName>
        <fullName evidence="2">DUF502 domain-containing protein</fullName>
    </submittedName>
</protein>
<dbReference type="Proteomes" id="UP001354971">
    <property type="component" value="Unassembled WGS sequence"/>
</dbReference>
<dbReference type="PANTHER" id="PTHR31876">
    <property type="entry name" value="COV-LIKE PROTEIN 1"/>
    <property type="match status" value="1"/>
</dbReference>
<dbReference type="EMBL" id="JAZDRP010000001">
    <property type="protein sequence ID" value="MEE2524981.1"/>
    <property type="molecule type" value="Genomic_DNA"/>
</dbReference>
<proteinExistence type="predicted"/>
<keyword evidence="1" id="KW-0472">Membrane</keyword>
<comment type="caution">
    <text evidence="2">The sequence shown here is derived from an EMBL/GenBank/DDBJ whole genome shotgun (WGS) entry which is preliminary data.</text>
</comment>
<name>A0ABU7LM37_9PROT</name>
<dbReference type="Pfam" id="PF04367">
    <property type="entry name" value="DUF502"/>
    <property type="match status" value="1"/>
</dbReference>
<accession>A0ABU7LM37</accession>
<organism evidence="2 3">
    <name type="scientific">Hyphobacterium lacteum</name>
    <dbReference type="NCBI Taxonomy" id="3116575"/>
    <lineage>
        <taxon>Bacteria</taxon>
        <taxon>Pseudomonadati</taxon>
        <taxon>Pseudomonadota</taxon>
        <taxon>Alphaproteobacteria</taxon>
        <taxon>Maricaulales</taxon>
        <taxon>Maricaulaceae</taxon>
        <taxon>Hyphobacterium</taxon>
    </lineage>
</organism>
<feature type="transmembrane region" description="Helical" evidence="1">
    <location>
        <begin position="50"/>
        <end position="78"/>
    </location>
</feature>